<proteinExistence type="predicted"/>
<dbReference type="Proteomes" id="UP001179952">
    <property type="component" value="Unassembled WGS sequence"/>
</dbReference>
<name>A0AAV9BMD3_ACOGR</name>
<accession>A0AAV9BMD3</accession>
<dbReference type="AlphaFoldDB" id="A0AAV9BMD3"/>
<evidence type="ECO:0000313" key="2">
    <source>
        <dbReference type="EMBL" id="KAK1277784.1"/>
    </source>
</evidence>
<feature type="domain" description="Reverse transcriptase zinc-binding" evidence="1">
    <location>
        <begin position="54"/>
        <end position="129"/>
    </location>
</feature>
<reference evidence="2" key="1">
    <citation type="journal article" date="2023" name="Nat. Commun.">
        <title>Diploid and tetraploid genomes of Acorus and the evolution of monocots.</title>
        <authorList>
            <person name="Ma L."/>
            <person name="Liu K.W."/>
            <person name="Li Z."/>
            <person name="Hsiao Y.Y."/>
            <person name="Qi Y."/>
            <person name="Fu T."/>
            <person name="Tang G.D."/>
            <person name="Zhang D."/>
            <person name="Sun W.H."/>
            <person name="Liu D.K."/>
            <person name="Li Y."/>
            <person name="Chen G.Z."/>
            <person name="Liu X.D."/>
            <person name="Liao X.Y."/>
            <person name="Jiang Y.T."/>
            <person name="Yu X."/>
            <person name="Hao Y."/>
            <person name="Huang J."/>
            <person name="Zhao X.W."/>
            <person name="Ke S."/>
            <person name="Chen Y.Y."/>
            <person name="Wu W.L."/>
            <person name="Hsu J.L."/>
            <person name="Lin Y.F."/>
            <person name="Huang M.D."/>
            <person name="Li C.Y."/>
            <person name="Huang L."/>
            <person name="Wang Z.W."/>
            <person name="Zhao X."/>
            <person name="Zhong W.Y."/>
            <person name="Peng D.H."/>
            <person name="Ahmad S."/>
            <person name="Lan S."/>
            <person name="Zhang J.S."/>
            <person name="Tsai W.C."/>
            <person name="Van de Peer Y."/>
            <person name="Liu Z.J."/>
        </authorList>
    </citation>
    <scope>NUCLEOTIDE SEQUENCE</scope>
    <source>
        <strain evidence="2">SCP</strain>
    </source>
</reference>
<protein>
    <recommendedName>
        <fullName evidence="1">Reverse transcriptase zinc-binding domain-containing protein</fullName>
    </recommendedName>
</protein>
<gene>
    <name evidence="2" type="ORF">QJS04_geneDACA022987</name>
</gene>
<organism evidence="2 3">
    <name type="scientific">Acorus gramineus</name>
    <name type="common">Dwarf sweet flag</name>
    <dbReference type="NCBI Taxonomy" id="55184"/>
    <lineage>
        <taxon>Eukaryota</taxon>
        <taxon>Viridiplantae</taxon>
        <taxon>Streptophyta</taxon>
        <taxon>Embryophyta</taxon>
        <taxon>Tracheophyta</taxon>
        <taxon>Spermatophyta</taxon>
        <taxon>Magnoliopsida</taxon>
        <taxon>Liliopsida</taxon>
        <taxon>Acoraceae</taxon>
        <taxon>Acorus</taxon>
    </lineage>
</organism>
<evidence type="ECO:0000259" key="1">
    <source>
        <dbReference type="Pfam" id="PF13966"/>
    </source>
</evidence>
<dbReference type="EMBL" id="JAUJYN010000002">
    <property type="protein sequence ID" value="KAK1277784.1"/>
    <property type="molecule type" value="Genomic_DNA"/>
</dbReference>
<evidence type="ECO:0000313" key="3">
    <source>
        <dbReference type="Proteomes" id="UP001179952"/>
    </source>
</evidence>
<comment type="caution">
    <text evidence="2">The sequence shown here is derived from an EMBL/GenBank/DDBJ whole genome shotgun (WGS) entry which is preliminary data.</text>
</comment>
<reference evidence="2" key="2">
    <citation type="submission" date="2023-06" db="EMBL/GenBank/DDBJ databases">
        <authorList>
            <person name="Ma L."/>
            <person name="Liu K.-W."/>
            <person name="Li Z."/>
            <person name="Hsiao Y.-Y."/>
            <person name="Qi Y."/>
            <person name="Fu T."/>
            <person name="Tang G."/>
            <person name="Zhang D."/>
            <person name="Sun W.-H."/>
            <person name="Liu D.-K."/>
            <person name="Li Y."/>
            <person name="Chen G.-Z."/>
            <person name="Liu X.-D."/>
            <person name="Liao X.-Y."/>
            <person name="Jiang Y.-T."/>
            <person name="Yu X."/>
            <person name="Hao Y."/>
            <person name="Huang J."/>
            <person name="Zhao X.-W."/>
            <person name="Ke S."/>
            <person name="Chen Y.-Y."/>
            <person name="Wu W.-L."/>
            <person name="Hsu J.-L."/>
            <person name="Lin Y.-F."/>
            <person name="Huang M.-D."/>
            <person name="Li C.-Y."/>
            <person name="Huang L."/>
            <person name="Wang Z.-W."/>
            <person name="Zhao X."/>
            <person name="Zhong W.-Y."/>
            <person name="Peng D.-H."/>
            <person name="Ahmad S."/>
            <person name="Lan S."/>
            <person name="Zhang J.-S."/>
            <person name="Tsai W.-C."/>
            <person name="Van De Peer Y."/>
            <person name="Liu Z.-J."/>
        </authorList>
    </citation>
    <scope>NUCLEOTIDE SEQUENCE</scope>
    <source>
        <strain evidence="2">SCP</strain>
        <tissue evidence="2">Leaves</tissue>
    </source>
</reference>
<dbReference type="Pfam" id="PF13966">
    <property type="entry name" value="zf-RVT"/>
    <property type="match status" value="1"/>
</dbReference>
<sequence>MRRNLNDNEVEGYLSLLEEHHEAHPMPSMVDRIVWKPKHSEGFSIKRLLLWDEAVYHSGIKAHMHKEVLGTKVPLKVKAFLWLLYLRKVLTRCHIASWALDVDKSCVLCRMEEFVEHLFILCPFTKEIWRRMGSSIGIDISFSTLEEMWLARKRMKTPRDRNHFALEYGTGSGVGHLALSEPFCFPRKLPLC</sequence>
<dbReference type="InterPro" id="IPR026960">
    <property type="entry name" value="RVT-Znf"/>
</dbReference>
<keyword evidence="3" id="KW-1185">Reference proteome</keyword>